<dbReference type="GO" id="GO:0016020">
    <property type="term" value="C:membrane"/>
    <property type="evidence" value="ECO:0007669"/>
    <property type="project" value="UniProtKB-SubCell"/>
</dbReference>
<dbReference type="NCBIfam" id="TIGR00363">
    <property type="entry name" value="MetQ/NlpA family lipoprotein"/>
    <property type="match status" value="1"/>
</dbReference>
<dbReference type="CDD" id="cd13598">
    <property type="entry name" value="PBP2_lipoprotein_IlpA_like"/>
    <property type="match status" value="1"/>
</dbReference>
<keyword evidence="2" id="KW-0732">Signal</keyword>
<evidence type="ECO:0000256" key="2">
    <source>
        <dbReference type="ARBA" id="ARBA00022729"/>
    </source>
</evidence>
<dbReference type="STRING" id="1110502.TMO_3493"/>
<dbReference type="PATRIC" id="fig|1110502.3.peg.3581"/>
<comment type="similarity">
    <text evidence="6">Belongs to the nlpA lipoprotein family.</text>
</comment>
<dbReference type="KEGG" id="tmo:TMO_3493"/>
<organism evidence="7 8">
    <name type="scientific">Tistrella mobilis (strain KA081020-065)</name>
    <dbReference type="NCBI Taxonomy" id="1110502"/>
    <lineage>
        <taxon>Bacteria</taxon>
        <taxon>Pseudomonadati</taxon>
        <taxon>Pseudomonadota</taxon>
        <taxon>Alphaproteobacteria</taxon>
        <taxon>Geminicoccales</taxon>
        <taxon>Geminicoccaceae</taxon>
        <taxon>Tistrella</taxon>
    </lineage>
</organism>
<dbReference type="PANTHER" id="PTHR30429:SF1">
    <property type="entry name" value="D-METHIONINE-BINDING LIPOPROTEIN METQ-RELATED"/>
    <property type="match status" value="1"/>
</dbReference>
<evidence type="ECO:0000256" key="3">
    <source>
        <dbReference type="ARBA" id="ARBA00023136"/>
    </source>
</evidence>
<evidence type="ECO:0000256" key="6">
    <source>
        <dbReference type="PIRNR" id="PIRNR002854"/>
    </source>
</evidence>
<dbReference type="Pfam" id="PF03180">
    <property type="entry name" value="Lipoprotein_9"/>
    <property type="match status" value="1"/>
</dbReference>
<evidence type="ECO:0000313" key="7">
    <source>
        <dbReference type="EMBL" id="AFK55331.1"/>
    </source>
</evidence>
<evidence type="ECO:0000256" key="5">
    <source>
        <dbReference type="ARBA" id="ARBA00023288"/>
    </source>
</evidence>
<dbReference type="SUPFAM" id="SSF53850">
    <property type="entry name" value="Periplasmic binding protein-like II"/>
    <property type="match status" value="1"/>
</dbReference>
<reference evidence="7 8" key="1">
    <citation type="journal article" date="2012" name="J. Am. Chem. Soc.">
        <title>Bacterial biosynthesis and maturation of the didemnin anti-cancer agents.</title>
        <authorList>
            <person name="Xu Y."/>
            <person name="Kersten R.D."/>
            <person name="Nam S.J."/>
            <person name="Lu L."/>
            <person name="Al-Suwailem A.M."/>
            <person name="Zheng H."/>
            <person name="Fenical W."/>
            <person name="Dorrestein P.C."/>
            <person name="Moore B.S."/>
            <person name="Qian P.Y."/>
        </authorList>
    </citation>
    <scope>NUCLEOTIDE SEQUENCE [LARGE SCALE GENOMIC DNA]</scope>
    <source>
        <strain evidence="7 8">KA081020-065</strain>
    </source>
</reference>
<dbReference type="AlphaFoldDB" id="I3TRE3"/>
<keyword evidence="3" id="KW-0472">Membrane</keyword>
<dbReference type="Gene3D" id="3.40.190.10">
    <property type="entry name" value="Periplasmic binding protein-like II"/>
    <property type="match status" value="2"/>
</dbReference>
<dbReference type="HOGENOM" id="CLU_067080_0_0_5"/>
<keyword evidence="8" id="KW-1185">Reference proteome</keyword>
<dbReference type="Proteomes" id="UP000005258">
    <property type="component" value="Chromosome"/>
</dbReference>
<evidence type="ECO:0000313" key="8">
    <source>
        <dbReference type="Proteomes" id="UP000005258"/>
    </source>
</evidence>
<dbReference type="RefSeq" id="WP_014747008.1">
    <property type="nucleotide sequence ID" value="NC_017956.1"/>
</dbReference>
<accession>I3TRE3</accession>
<dbReference type="PIRSF" id="PIRSF002854">
    <property type="entry name" value="MetQ"/>
    <property type="match status" value="1"/>
</dbReference>
<sequence>MFRSFAQPRPRRKTALEDGRRRLFTAILGLAALVAAFAAGGLAARAAGTETVRLGVIAGAEEEIAEVVKQVAARDGLEVEIVTFQDYVLPNEALAAGDLDANAFQHQPYLDAQIAAHGYDIVNVGYTIVEPIGIYSTRVKRLADLAEGAKLGIPNDPSNGGRVLNLLAREGLIELAPGKGLTPTLLDITANPKKLEIVELDAAQLPRAVPDLDAAAINGNYAHDAGFDPTKDAIAIESRTDNPYGNFVAARAADAQAPRIRKLVAAYQSDEVKAFLAERFKGAILPAW</sequence>
<keyword evidence="5 6" id="KW-0449">Lipoprotein</keyword>
<name>I3TRE3_TISMK</name>
<evidence type="ECO:0000256" key="1">
    <source>
        <dbReference type="ARBA" id="ARBA00004635"/>
    </source>
</evidence>
<keyword evidence="4" id="KW-0564">Palmitate</keyword>
<evidence type="ECO:0000256" key="4">
    <source>
        <dbReference type="ARBA" id="ARBA00023139"/>
    </source>
</evidence>
<protein>
    <recommendedName>
        <fullName evidence="6">Lipoprotein</fullName>
    </recommendedName>
</protein>
<dbReference type="InterPro" id="IPR004872">
    <property type="entry name" value="Lipoprotein_NlpA"/>
</dbReference>
<gene>
    <name evidence="7" type="ordered locus">TMO_3493</name>
</gene>
<comment type="subcellular location">
    <subcellularLocation>
        <location evidence="1">Membrane</location>
        <topology evidence="1">Lipid-anchor</topology>
    </subcellularLocation>
</comment>
<dbReference type="EMBL" id="CP003236">
    <property type="protein sequence ID" value="AFK55331.1"/>
    <property type="molecule type" value="Genomic_DNA"/>
</dbReference>
<dbReference type="PANTHER" id="PTHR30429">
    <property type="entry name" value="D-METHIONINE-BINDING LIPOPROTEIN METQ"/>
    <property type="match status" value="1"/>
</dbReference>
<dbReference type="eggNOG" id="COG1464">
    <property type="taxonomic scope" value="Bacteria"/>
</dbReference>
<proteinExistence type="inferred from homology"/>